<evidence type="ECO:0000256" key="5">
    <source>
        <dbReference type="ARBA" id="ARBA00022827"/>
    </source>
</evidence>
<evidence type="ECO:0000313" key="10">
    <source>
        <dbReference type="Proteomes" id="UP001595897"/>
    </source>
</evidence>
<dbReference type="PROSITE" id="PS00394">
    <property type="entry name" value="DNA_PHOTOLYASES_1_1"/>
    <property type="match status" value="1"/>
</dbReference>
<evidence type="ECO:0000256" key="1">
    <source>
        <dbReference type="ARBA" id="ARBA00001932"/>
    </source>
</evidence>
<dbReference type="InterPro" id="IPR036155">
    <property type="entry name" value="Crypto/Photolyase_N_sf"/>
</dbReference>
<dbReference type="Gene3D" id="3.40.50.620">
    <property type="entry name" value="HUPs"/>
    <property type="match status" value="1"/>
</dbReference>
<comment type="similarity">
    <text evidence="3">Belongs to the DNA photolyase class-1 family.</text>
</comment>
<keyword evidence="6 7" id="KW-0157">Chromophore</keyword>
<organism evidence="9 10">
    <name type="scientific">Glaciecola siphonariae</name>
    <dbReference type="NCBI Taxonomy" id="521012"/>
    <lineage>
        <taxon>Bacteria</taxon>
        <taxon>Pseudomonadati</taxon>
        <taxon>Pseudomonadota</taxon>
        <taxon>Gammaproteobacteria</taxon>
        <taxon>Alteromonadales</taxon>
        <taxon>Alteromonadaceae</taxon>
        <taxon>Glaciecola</taxon>
    </lineage>
</organism>
<dbReference type="SUPFAM" id="SSF48173">
    <property type="entry name" value="Cryptochrome/photolyase FAD-binding domain"/>
    <property type="match status" value="1"/>
</dbReference>
<evidence type="ECO:0000259" key="8">
    <source>
        <dbReference type="PROSITE" id="PS51645"/>
    </source>
</evidence>
<dbReference type="InterPro" id="IPR006050">
    <property type="entry name" value="DNA_photolyase_N"/>
</dbReference>
<evidence type="ECO:0000256" key="4">
    <source>
        <dbReference type="ARBA" id="ARBA00022630"/>
    </source>
</evidence>
<comment type="similarity">
    <text evidence="7">Belongs to the DNA photolyase family.</text>
</comment>
<evidence type="ECO:0000256" key="6">
    <source>
        <dbReference type="ARBA" id="ARBA00022991"/>
    </source>
</evidence>
<dbReference type="InterPro" id="IPR005101">
    <property type="entry name" value="Cryptochr/Photolyase_FAD-bd"/>
</dbReference>
<dbReference type="PRINTS" id="PR00147">
    <property type="entry name" value="DNAPHOTLYASE"/>
</dbReference>
<name>A0ABV9LUY0_9ALTE</name>
<evidence type="ECO:0000256" key="7">
    <source>
        <dbReference type="RuleBase" id="RU004182"/>
    </source>
</evidence>
<dbReference type="InterPro" id="IPR002081">
    <property type="entry name" value="Cryptochrome/DNA_photolyase_1"/>
</dbReference>
<dbReference type="Gene3D" id="1.10.579.10">
    <property type="entry name" value="DNA Cyclobutane Dipyrimidine Photolyase, subunit A, domain 3"/>
    <property type="match status" value="1"/>
</dbReference>
<dbReference type="PROSITE" id="PS51645">
    <property type="entry name" value="PHR_CRY_ALPHA_BETA"/>
    <property type="match status" value="1"/>
</dbReference>
<feature type="domain" description="Photolyase/cryptochrome alpha/beta" evidence="8">
    <location>
        <begin position="10"/>
        <end position="142"/>
    </location>
</feature>
<proteinExistence type="inferred from homology"/>
<sequence length="496" mass="57770">MKNKTASSAQFNVVWLKRDLRLRDHEPLLRAQQAGLPLMLVYIVEPSQLNDPHMDIRHWRFIYQSLCDLNEQLIAQGHNLLQVHCLKGNPIDIFARLADAGMQAIYSHQEIGLAHTFERDKALSKWVKSKNISWYEFAHGAVLRPLAHRFKWRSHWHGLMNGQMYDVDLTSLVPASHPSSLEAYTFNVPDAWKEKAPLFQLGGEKRAWHVMYDFYKGRGKAYFGNIGKPETARRTCSRISPYLAWGNLSIRQVYQFSQRYQDKSGWRRSVNAFQARISWHCHFIQKFESESQMQFRPVNKAYTDYPYCTGELKEQRLKAWKEGNTGIPIIDASMRAVISTGYLNFRMRAMLVSFLCHHLDIDWQAGVVHLGRQFLDFEPGIHYPQFQMQAGVTGTNTIRLYNPIKQSEDKDPDGIFIKKWVPELKNLPKELIHTPWAIPGLEAAMYDFNLEKDYVAPIVDVDKAASEARKKLWDYRKRDDVQQEAKRVLYQHSVLS</sequence>
<dbReference type="PANTHER" id="PTHR11455:SF9">
    <property type="entry name" value="CRYPTOCHROME CIRCADIAN CLOCK 5 ISOFORM X1"/>
    <property type="match status" value="1"/>
</dbReference>
<dbReference type="Pfam" id="PF03441">
    <property type="entry name" value="FAD_binding_7"/>
    <property type="match status" value="1"/>
</dbReference>
<evidence type="ECO:0000313" key="9">
    <source>
        <dbReference type="EMBL" id="MFC4699458.1"/>
    </source>
</evidence>
<dbReference type="InterPro" id="IPR018394">
    <property type="entry name" value="DNA_photolyase_1_CS_C"/>
</dbReference>
<reference evidence="10" key="1">
    <citation type="journal article" date="2019" name="Int. J. Syst. Evol. Microbiol.">
        <title>The Global Catalogue of Microorganisms (GCM) 10K type strain sequencing project: providing services to taxonomists for standard genome sequencing and annotation.</title>
        <authorList>
            <consortium name="The Broad Institute Genomics Platform"/>
            <consortium name="The Broad Institute Genome Sequencing Center for Infectious Disease"/>
            <person name="Wu L."/>
            <person name="Ma J."/>
        </authorList>
    </citation>
    <scope>NUCLEOTIDE SEQUENCE [LARGE SCALE GENOMIC DNA]</scope>
    <source>
        <strain evidence="10">KACC 12507</strain>
    </source>
</reference>
<dbReference type="RefSeq" id="WP_382406204.1">
    <property type="nucleotide sequence ID" value="NZ_JBHSGU010000002.1"/>
</dbReference>
<evidence type="ECO:0000256" key="3">
    <source>
        <dbReference type="ARBA" id="ARBA00005862"/>
    </source>
</evidence>
<protein>
    <submittedName>
        <fullName evidence="9">Deoxyribodipyrimidine photo-lyase/cryptochrome family protein</fullName>
    </submittedName>
</protein>
<keyword evidence="5 7" id="KW-0274">FAD</keyword>
<keyword evidence="4 7" id="KW-0285">Flavoprotein</keyword>
<dbReference type="InterPro" id="IPR014729">
    <property type="entry name" value="Rossmann-like_a/b/a_fold"/>
</dbReference>
<dbReference type="PANTHER" id="PTHR11455">
    <property type="entry name" value="CRYPTOCHROME"/>
    <property type="match status" value="1"/>
</dbReference>
<dbReference type="Gene3D" id="1.25.40.80">
    <property type="match status" value="1"/>
</dbReference>
<dbReference type="EMBL" id="JBHSGU010000002">
    <property type="protein sequence ID" value="MFC4699458.1"/>
    <property type="molecule type" value="Genomic_DNA"/>
</dbReference>
<gene>
    <name evidence="9" type="ORF">ACFO4O_04715</name>
</gene>
<dbReference type="Pfam" id="PF00875">
    <property type="entry name" value="DNA_photolyase"/>
    <property type="match status" value="1"/>
</dbReference>
<dbReference type="Proteomes" id="UP001595897">
    <property type="component" value="Unassembled WGS sequence"/>
</dbReference>
<evidence type="ECO:0000256" key="2">
    <source>
        <dbReference type="ARBA" id="ARBA00001974"/>
    </source>
</evidence>
<dbReference type="SUPFAM" id="SSF52425">
    <property type="entry name" value="Cryptochrome/photolyase, N-terminal domain"/>
    <property type="match status" value="1"/>
</dbReference>
<comment type="caution">
    <text evidence="9">The sequence shown here is derived from an EMBL/GenBank/DDBJ whole genome shotgun (WGS) entry which is preliminary data.</text>
</comment>
<comment type="cofactor">
    <cofactor evidence="2">
        <name>FAD</name>
        <dbReference type="ChEBI" id="CHEBI:57692"/>
    </cofactor>
</comment>
<accession>A0ABV9LUY0</accession>
<dbReference type="InterPro" id="IPR036134">
    <property type="entry name" value="Crypto/Photolyase_FAD-like_sf"/>
</dbReference>
<keyword evidence="10" id="KW-1185">Reference proteome</keyword>
<comment type="cofactor">
    <cofactor evidence="1">
        <name>(6R)-5,10-methylene-5,6,7,8-tetrahydrofolate</name>
        <dbReference type="ChEBI" id="CHEBI:15636"/>
    </cofactor>
</comment>